<dbReference type="AlphaFoldDB" id="Q2R0A7"/>
<proteinExistence type="predicted"/>
<reference evidence="3" key="3">
    <citation type="submission" date="2006-01" db="EMBL/GenBank/DDBJ databases">
        <authorList>
            <person name="Buell R."/>
        </authorList>
    </citation>
    <scope>NUCLEOTIDE SEQUENCE</scope>
</reference>
<evidence type="ECO:0000259" key="2">
    <source>
        <dbReference type="Pfam" id="PF13963"/>
    </source>
</evidence>
<accession>Q2R0A7</accession>
<dbReference type="PANTHER" id="PTHR10775">
    <property type="entry name" value="OS08G0208400 PROTEIN"/>
    <property type="match status" value="1"/>
</dbReference>
<gene>
    <name evidence="3" type="ordered locus">LOC_Os11g43210</name>
</gene>
<feature type="compositionally biased region" description="Basic residues" evidence="1">
    <location>
        <begin position="305"/>
        <end position="315"/>
    </location>
</feature>
<name>Q2R0A7_ORYSJ</name>
<dbReference type="EMBL" id="DP000010">
    <property type="protein sequence ID" value="ABA95063.1"/>
    <property type="molecule type" value="Genomic_DNA"/>
</dbReference>
<organism evidence="3">
    <name type="scientific">Oryza sativa subsp. japonica</name>
    <name type="common">Rice</name>
    <dbReference type="NCBI Taxonomy" id="39947"/>
    <lineage>
        <taxon>Eukaryota</taxon>
        <taxon>Viridiplantae</taxon>
        <taxon>Streptophyta</taxon>
        <taxon>Embryophyta</taxon>
        <taxon>Tracheophyta</taxon>
        <taxon>Spermatophyta</taxon>
        <taxon>Magnoliopsida</taxon>
        <taxon>Liliopsida</taxon>
        <taxon>Poales</taxon>
        <taxon>Poaceae</taxon>
        <taxon>BOP clade</taxon>
        <taxon>Oryzoideae</taxon>
        <taxon>Oryzeae</taxon>
        <taxon>Oryzinae</taxon>
        <taxon>Oryza</taxon>
        <taxon>Oryza sativa</taxon>
    </lineage>
</organism>
<reference evidence="3" key="1">
    <citation type="journal article" date="2005" name="BMC Biol.">
        <title>The sequence of rice chromosomes 11 and 12, rich in disease resistance genes and recent gene duplications.</title>
        <authorList>
            <consortium name="The rice chromosomes 11 and 12 sequencing consortia"/>
        </authorList>
    </citation>
    <scope>NUCLEOTIDE SEQUENCE [LARGE SCALE GENOMIC DNA]</scope>
</reference>
<dbReference type="PANTHER" id="PTHR10775:SF185">
    <property type="entry name" value="OS08G0208400 PROTEIN"/>
    <property type="match status" value="1"/>
</dbReference>
<feature type="domain" description="Transposase-associated" evidence="2">
    <location>
        <begin position="3"/>
        <end position="78"/>
    </location>
</feature>
<feature type="region of interest" description="Disordered" evidence="1">
    <location>
        <begin position="305"/>
        <end position="327"/>
    </location>
</feature>
<protein>
    <submittedName>
        <fullName evidence="3">Transposon protein, putative, CACTA, En/Spm sub-class</fullName>
    </submittedName>
</protein>
<dbReference type="InterPro" id="IPR029480">
    <property type="entry name" value="Transpos_assoc"/>
</dbReference>
<dbReference type="Pfam" id="PF02992">
    <property type="entry name" value="Transposase_21"/>
    <property type="match status" value="1"/>
</dbReference>
<dbReference type="Pfam" id="PF13963">
    <property type="entry name" value="Transpos_assoc"/>
    <property type="match status" value="1"/>
</dbReference>
<evidence type="ECO:0000256" key="1">
    <source>
        <dbReference type="SAM" id="MobiDB-lite"/>
    </source>
</evidence>
<dbReference type="InterPro" id="IPR004242">
    <property type="entry name" value="Transposase_21"/>
</dbReference>
<sequence length="414" mass="48565">MDRAWMYDTRRTYPAFLKEASKFVDQAKTHALRENRRDIFCPCFDCKNEKMLQDPKIILGHIVERRFKDDYKIWTCHGQIAVHNDEADVFCFDAGENFIIEDMSQGTIPEFGGSGIDDADIDFDLKDMLQHVEPEVLTSTKQGLDNWKALEKATKDLLYDESKGCDRDYTPGIDIDVFLEPLMEDMKEMWKDGLRVWDEYCRKHFTLRAIIFVTINDLPANFSLSGQLEGKFGCLICINNTSYKYLTASSKVVYMRHRRFLPQRHKWRAMARLFDNTVENDLPPETRTGKQVFNMTKNIKIVFRKGKKKAGKRKKATDQDKTDATDQENTLPFKKHSIFFRYLNYGKDLEIRHAIDVMHLEKNVFDSTYPWVELSGPHGKMYFSVRLGRPHAKMFIFPYPWVQTANTFARKNVF</sequence>
<reference evidence="3" key="2">
    <citation type="submission" date="2005-04" db="EMBL/GenBank/DDBJ databases">
        <authorList>
            <person name="Buell C.R."/>
            <person name="Wing R.A."/>
            <person name="McCombie W.A."/>
            <person name="Ouyang S."/>
        </authorList>
    </citation>
    <scope>NUCLEOTIDE SEQUENCE</scope>
</reference>
<evidence type="ECO:0000313" key="3">
    <source>
        <dbReference type="EMBL" id="ABA95063.1"/>
    </source>
</evidence>